<feature type="signal peptide" evidence="2">
    <location>
        <begin position="1"/>
        <end position="22"/>
    </location>
</feature>
<accession>A0A544U7I5</accession>
<keyword evidence="2" id="KW-0732">Signal</keyword>
<feature type="region of interest" description="Disordered" evidence="1">
    <location>
        <begin position="19"/>
        <end position="65"/>
    </location>
</feature>
<dbReference type="EMBL" id="SADV01000040">
    <property type="protein sequence ID" value="TQR26960.1"/>
    <property type="molecule type" value="Genomic_DNA"/>
</dbReference>
<dbReference type="Proteomes" id="UP000317944">
    <property type="component" value="Unassembled WGS sequence"/>
</dbReference>
<evidence type="ECO:0000256" key="2">
    <source>
        <dbReference type="SAM" id="SignalP"/>
    </source>
</evidence>
<feature type="compositionally biased region" description="Basic and acidic residues" evidence="1">
    <location>
        <begin position="43"/>
        <end position="65"/>
    </location>
</feature>
<evidence type="ECO:0000313" key="4">
    <source>
        <dbReference type="Proteomes" id="UP000317944"/>
    </source>
</evidence>
<dbReference type="OrthoDB" id="2352785at2"/>
<name>A0A544U7I5_LYSSH</name>
<feature type="compositionally biased region" description="Basic and acidic residues" evidence="1">
    <location>
        <begin position="25"/>
        <end position="36"/>
    </location>
</feature>
<proteinExistence type="predicted"/>
<dbReference type="RefSeq" id="WP_142511014.1">
    <property type="nucleotide sequence ID" value="NZ_SADV01000040.1"/>
</dbReference>
<feature type="chain" id="PRO_5039430072" description="Lipoprotein" evidence="2">
    <location>
        <begin position="23"/>
        <end position="215"/>
    </location>
</feature>
<protein>
    <recommendedName>
        <fullName evidence="5">Lipoprotein</fullName>
    </recommendedName>
</protein>
<gene>
    <name evidence="3" type="ORF">C7Y47_23865</name>
</gene>
<dbReference type="AlphaFoldDB" id="A0A544U7I5"/>
<comment type="caution">
    <text evidence="3">The sequence shown here is derived from an EMBL/GenBank/DDBJ whole genome shotgun (WGS) entry which is preliminary data.</text>
</comment>
<sequence>MNKKLIFSAALVLSLGLAGCGANSSKDEKSKEDSTKQETPVSSDKKEDSAKKEDKKDNEYEDENLKGIDTYSEELNLVGQSGPMKYNIEHVVLKKITPKTEEAANQFGVKVGEEVNAITIFMNGENTSKEDISFYLGQAVIITNTKEQLEPTMLLSEHIEGKYLGQVKHEGYNVYVLKNSKVEDLKTIEIRIDAPVNSKVDEQGEDVTHTIEVNK</sequence>
<dbReference type="PROSITE" id="PS51257">
    <property type="entry name" value="PROKAR_LIPOPROTEIN"/>
    <property type="match status" value="1"/>
</dbReference>
<evidence type="ECO:0008006" key="5">
    <source>
        <dbReference type="Google" id="ProtNLM"/>
    </source>
</evidence>
<evidence type="ECO:0000256" key="1">
    <source>
        <dbReference type="SAM" id="MobiDB-lite"/>
    </source>
</evidence>
<organism evidence="3 4">
    <name type="scientific">Lysinibacillus sphaericus</name>
    <name type="common">Bacillus sphaericus</name>
    <dbReference type="NCBI Taxonomy" id="1421"/>
    <lineage>
        <taxon>Bacteria</taxon>
        <taxon>Bacillati</taxon>
        <taxon>Bacillota</taxon>
        <taxon>Bacilli</taxon>
        <taxon>Bacillales</taxon>
        <taxon>Bacillaceae</taxon>
        <taxon>Lysinibacillus</taxon>
    </lineage>
</organism>
<reference evidence="3 4" key="1">
    <citation type="submission" date="2018-03" db="EMBL/GenBank/DDBJ databases">
        <title>Aerobic endospore-forming bacteria genome sequencing and assembly.</title>
        <authorList>
            <person name="Cavalcante D.A."/>
            <person name="Driks A."/>
            <person name="Putonti C."/>
            <person name="De-Souza M.T."/>
        </authorList>
    </citation>
    <scope>NUCLEOTIDE SEQUENCE [LARGE SCALE GENOMIC DNA]</scope>
    <source>
        <strain evidence="3 4">SDF0037</strain>
    </source>
</reference>
<evidence type="ECO:0000313" key="3">
    <source>
        <dbReference type="EMBL" id="TQR26960.1"/>
    </source>
</evidence>